<proteinExistence type="predicted"/>
<feature type="domain" description="HYDIN/VesB/CFA65-like Ig-like" evidence="7">
    <location>
        <begin position="139"/>
        <end position="204"/>
    </location>
</feature>
<dbReference type="Pfam" id="PF22544">
    <property type="entry name" value="HYDIN_VesB_CFA65-like_Ig"/>
    <property type="match status" value="1"/>
</dbReference>
<name>A0A3P7NQ98_DIBLA</name>
<dbReference type="OrthoDB" id="10060824at2759"/>
<gene>
    <name evidence="8" type="ORF">DILT_LOCUS6483</name>
</gene>
<dbReference type="PANTHER" id="PTHR45912:SF3">
    <property type="entry name" value="CILIA- AND FLAGELLA-ASSOCIATED PROTEIN 47"/>
    <property type="match status" value="1"/>
</dbReference>
<evidence type="ECO:0000256" key="6">
    <source>
        <dbReference type="SAM" id="MobiDB-lite"/>
    </source>
</evidence>
<dbReference type="PANTHER" id="PTHR45912">
    <property type="entry name" value="CILIA- AND FLAGELLA-ASSOCIATED PROTEIN 47"/>
    <property type="match status" value="1"/>
</dbReference>
<feature type="region of interest" description="Disordered" evidence="6">
    <location>
        <begin position="111"/>
        <end position="131"/>
    </location>
</feature>
<dbReference type="Proteomes" id="UP000281553">
    <property type="component" value="Unassembled WGS sequence"/>
</dbReference>
<evidence type="ECO:0000259" key="7">
    <source>
        <dbReference type="Pfam" id="PF22544"/>
    </source>
</evidence>
<dbReference type="GO" id="GO:0060271">
    <property type="term" value="P:cilium assembly"/>
    <property type="evidence" value="ECO:0007669"/>
    <property type="project" value="TreeGrafter"/>
</dbReference>
<keyword evidence="3" id="KW-0963">Cytoplasm</keyword>
<dbReference type="AlphaFoldDB" id="A0A3P7NQ98"/>
<organism evidence="8 9">
    <name type="scientific">Dibothriocephalus latus</name>
    <name type="common">Fish tapeworm</name>
    <name type="synonym">Diphyllobothrium latum</name>
    <dbReference type="NCBI Taxonomy" id="60516"/>
    <lineage>
        <taxon>Eukaryota</taxon>
        <taxon>Metazoa</taxon>
        <taxon>Spiralia</taxon>
        <taxon>Lophotrochozoa</taxon>
        <taxon>Platyhelminthes</taxon>
        <taxon>Cestoda</taxon>
        <taxon>Eucestoda</taxon>
        <taxon>Diphyllobothriidea</taxon>
        <taxon>Diphyllobothriidae</taxon>
        <taxon>Dibothriocephalus</taxon>
    </lineage>
</organism>
<keyword evidence="5" id="KW-0966">Cell projection</keyword>
<protein>
    <recommendedName>
        <fullName evidence="7">HYDIN/VesB/CFA65-like Ig-like domain-containing protein</fullName>
    </recommendedName>
</protein>
<sequence length="252" mass="28150">MKHEPRKVLPGLELSCFVEVLFTEDVELNDELILIIDNDQFKIPINALTFDSHKEAEVAVRGTVVEPRLVLTELRDKANATLQCQSITSTAQVIVITKAVPVELHIHRDFGPDTNEDEQVDPNTKGINDEGRARESLDLQYGVCVVGESRSQNLRFINGSSELPIKFILPKVAHFVPEPAAGVIEPGKSVRITINFLPKQQGVFRIKQRVLVVGKVASRRKMKDVVIFEDFVTLFGEGVVQTRKPVTKFNDG</sequence>
<keyword evidence="9" id="KW-1185">Reference proteome</keyword>
<dbReference type="Gene3D" id="2.60.40.10">
    <property type="entry name" value="Immunoglobulins"/>
    <property type="match status" value="1"/>
</dbReference>
<accession>A0A3P7NQ98</accession>
<comment type="subcellular location">
    <subcellularLocation>
        <location evidence="1">Cell projection</location>
        <location evidence="1">Cilium</location>
    </subcellularLocation>
    <subcellularLocation>
        <location evidence="2">Cytoplasm</location>
    </subcellularLocation>
</comment>
<keyword evidence="4" id="KW-0969">Cilium</keyword>
<evidence type="ECO:0000256" key="2">
    <source>
        <dbReference type="ARBA" id="ARBA00004496"/>
    </source>
</evidence>
<dbReference type="EMBL" id="UYRU01049627">
    <property type="protein sequence ID" value="VDN10652.1"/>
    <property type="molecule type" value="Genomic_DNA"/>
</dbReference>
<evidence type="ECO:0000256" key="4">
    <source>
        <dbReference type="ARBA" id="ARBA00023069"/>
    </source>
</evidence>
<evidence type="ECO:0000256" key="3">
    <source>
        <dbReference type="ARBA" id="ARBA00022490"/>
    </source>
</evidence>
<dbReference type="InterPro" id="IPR053879">
    <property type="entry name" value="HYDIN_VesB_CFA65-like_Ig"/>
</dbReference>
<dbReference type="GO" id="GO:0005737">
    <property type="term" value="C:cytoplasm"/>
    <property type="evidence" value="ECO:0007669"/>
    <property type="project" value="UniProtKB-SubCell"/>
</dbReference>
<evidence type="ECO:0000256" key="1">
    <source>
        <dbReference type="ARBA" id="ARBA00004138"/>
    </source>
</evidence>
<evidence type="ECO:0000313" key="8">
    <source>
        <dbReference type="EMBL" id="VDN10652.1"/>
    </source>
</evidence>
<dbReference type="InterPro" id="IPR013783">
    <property type="entry name" value="Ig-like_fold"/>
</dbReference>
<evidence type="ECO:0000313" key="9">
    <source>
        <dbReference type="Proteomes" id="UP000281553"/>
    </source>
</evidence>
<dbReference type="GO" id="GO:0005929">
    <property type="term" value="C:cilium"/>
    <property type="evidence" value="ECO:0007669"/>
    <property type="project" value="UniProtKB-SubCell"/>
</dbReference>
<reference evidence="8 9" key="1">
    <citation type="submission" date="2018-11" db="EMBL/GenBank/DDBJ databases">
        <authorList>
            <consortium name="Pathogen Informatics"/>
        </authorList>
    </citation>
    <scope>NUCLEOTIDE SEQUENCE [LARGE SCALE GENOMIC DNA]</scope>
</reference>
<evidence type="ECO:0000256" key="5">
    <source>
        <dbReference type="ARBA" id="ARBA00023273"/>
    </source>
</evidence>